<dbReference type="Gene3D" id="3.40.50.10210">
    <property type="match status" value="1"/>
</dbReference>
<evidence type="ECO:0000256" key="1">
    <source>
        <dbReference type="ARBA" id="ARBA00005049"/>
    </source>
</evidence>
<dbReference type="EC" id="2.4.2.21" evidence="3 10"/>
<comment type="similarity">
    <text evidence="2 10">Belongs to the CobT family.</text>
</comment>
<dbReference type="InterPro" id="IPR017846">
    <property type="entry name" value="Nict_dMeBzImd_PRibTrfase_bact"/>
</dbReference>
<dbReference type="NCBIfam" id="NF000996">
    <property type="entry name" value="PRK00105.1"/>
    <property type="match status" value="1"/>
</dbReference>
<evidence type="ECO:0000256" key="6">
    <source>
        <dbReference type="ARBA" id="ARBA00022676"/>
    </source>
</evidence>
<dbReference type="HAMAP" id="MF_00230">
    <property type="entry name" value="CobT"/>
    <property type="match status" value="1"/>
</dbReference>
<accession>A0ABS3F0Z2</accession>
<sequence>MAPSLSEFHKELSSLTTMNQTTAKAAIARDAVLTKPAGSLGELETLATWLSGWQGKHPPSCDRPQIVVFAGNHGVCDQGISAFPQEVTVQMVANFEHGGAAINQLALAFGASFSVQALELENPTADFTQAPAMSEAECAEALSAGWNSIDKGTDILVVGEMGIGNTTVAAALSAALMGGTGADWAGPGTGVSAEGINRKAAVIDAGLSRHESVLDDPLRILQCLGGREIAAMAGAILSARQKHIPVLLDGFVATAAAAVLFKANEQALDHCYAGHVSAEPGHKKLLQAMNKEPLLSLGMRLGEGSGAALALAIVKGAVATHTGMASFADAGVSAEKPD</sequence>
<dbReference type="RefSeq" id="WP_207040937.1">
    <property type="nucleotide sequence ID" value="NZ_JAFLNC010000001.1"/>
</dbReference>
<evidence type="ECO:0000256" key="9">
    <source>
        <dbReference type="ARBA" id="ARBA00047340"/>
    </source>
</evidence>
<keyword evidence="6 10" id="KW-0328">Glycosyltransferase</keyword>
<evidence type="ECO:0000256" key="4">
    <source>
        <dbReference type="ARBA" id="ARBA00015486"/>
    </source>
</evidence>
<reference evidence="11 12" key="1">
    <citation type="submission" date="2021-03" db="EMBL/GenBank/DDBJ databases">
        <title>Sneathiella sp. CAU 1612 isolated from Kang Won-do.</title>
        <authorList>
            <person name="Kim W."/>
        </authorList>
    </citation>
    <scope>NUCLEOTIDE SEQUENCE [LARGE SCALE GENOMIC DNA]</scope>
    <source>
        <strain evidence="11 12">CAU 1612</strain>
    </source>
</reference>
<keyword evidence="12" id="KW-1185">Reference proteome</keyword>
<dbReference type="Pfam" id="PF02277">
    <property type="entry name" value="DBI_PRT"/>
    <property type="match status" value="1"/>
</dbReference>
<dbReference type="InterPro" id="IPR036087">
    <property type="entry name" value="Nict_dMeBzImd_PRibTrfase_sf"/>
</dbReference>
<keyword evidence="5 10" id="KW-0169">Cobalamin biosynthesis</keyword>
<dbReference type="InterPro" id="IPR003200">
    <property type="entry name" value="Nict_dMeBzImd_PRibTrfase"/>
</dbReference>
<evidence type="ECO:0000256" key="8">
    <source>
        <dbReference type="ARBA" id="ARBA00030686"/>
    </source>
</evidence>
<protein>
    <recommendedName>
        <fullName evidence="4 10">Nicotinate-nucleotide--dimethylbenzimidazole phosphoribosyltransferase</fullName>
        <shortName evidence="10">NN:DBI PRT</shortName>
        <ecNumber evidence="3 10">2.4.2.21</ecNumber>
    </recommendedName>
    <alternativeName>
        <fullName evidence="8 10">N(1)-alpha-phosphoribosyltransferase</fullName>
    </alternativeName>
</protein>
<organism evidence="11 12">
    <name type="scientific">Sneathiella sedimenti</name>
    <dbReference type="NCBI Taxonomy" id="2816034"/>
    <lineage>
        <taxon>Bacteria</taxon>
        <taxon>Pseudomonadati</taxon>
        <taxon>Pseudomonadota</taxon>
        <taxon>Alphaproteobacteria</taxon>
        <taxon>Sneathiellales</taxon>
        <taxon>Sneathiellaceae</taxon>
        <taxon>Sneathiella</taxon>
    </lineage>
</organism>
<evidence type="ECO:0000256" key="5">
    <source>
        <dbReference type="ARBA" id="ARBA00022573"/>
    </source>
</evidence>
<evidence type="ECO:0000313" key="12">
    <source>
        <dbReference type="Proteomes" id="UP000664761"/>
    </source>
</evidence>
<dbReference type="GO" id="GO:0008939">
    <property type="term" value="F:nicotinate-nucleotide-dimethylbenzimidazole phosphoribosyltransferase activity"/>
    <property type="evidence" value="ECO:0007669"/>
    <property type="project" value="UniProtKB-EC"/>
</dbReference>
<evidence type="ECO:0000313" key="11">
    <source>
        <dbReference type="EMBL" id="MBO0332110.1"/>
    </source>
</evidence>
<dbReference type="InterPro" id="IPR023195">
    <property type="entry name" value="Nict_dMeBzImd_PRibTrfase_N"/>
</dbReference>
<dbReference type="NCBIfam" id="TIGR03160">
    <property type="entry name" value="cobT_DBIPRT"/>
    <property type="match status" value="1"/>
</dbReference>
<feature type="active site" description="Proton acceptor" evidence="10">
    <location>
        <position position="303"/>
    </location>
</feature>
<evidence type="ECO:0000256" key="10">
    <source>
        <dbReference type="HAMAP-Rule" id="MF_00230"/>
    </source>
</evidence>
<name>A0ABS3F0Z2_9PROT</name>
<comment type="pathway">
    <text evidence="1 10">Nucleoside biosynthesis; alpha-ribazole biosynthesis; alpha-ribazole from 5,6-dimethylbenzimidazole: step 1/2.</text>
</comment>
<gene>
    <name evidence="10 11" type="primary">cobT</name>
    <name evidence="11" type="ORF">J0X12_00695</name>
</gene>
<dbReference type="EMBL" id="JAFLNC010000001">
    <property type="protein sequence ID" value="MBO0332110.1"/>
    <property type="molecule type" value="Genomic_DNA"/>
</dbReference>
<dbReference type="Proteomes" id="UP000664761">
    <property type="component" value="Unassembled WGS sequence"/>
</dbReference>
<dbReference type="Gene3D" id="1.10.1610.10">
    <property type="match status" value="1"/>
</dbReference>
<proteinExistence type="inferred from homology"/>
<dbReference type="SUPFAM" id="SSF52733">
    <property type="entry name" value="Nicotinate mononucleotide:5,6-dimethylbenzimidazole phosphoribosyltransferase (CobT)"/>
    <property type="match status" value="1"/>
</dbReference>
<evidence type="ECO:0000256" key="3">
    <source>
        <dbReference type="ARBA" id="ARBA00011991"/>
    </source>
</evidence>
<comment type="function">
    <text evidence="10">Catalyzes the synthesis of alpha-ribazole-5'-phosphate from nicotinate mononucleotide (NAMN) and 5,6-dimethylbenzimidazole (DMB).</text>
</comment>
<evidence type="ECO:0000256" key="2">
    <source>
        <dbReference type="ARBA" id="ARBA00007110"/>
    </source>
</evidence>
<dbReference type="PANTHER" id="PTHR43463:SF1">
    <property type="entry name" value="NICOTINATE-NUCLEOTIDE--DIMETHYLBENZIMIDAZOLE PHOSPHORIBOSYLTRANSFERASE"/>
    <property type="match status" value="1"/>
</dbReference>
<comment type="catalytic activity">
    <reaction evidence="9 10">
        <text>5,6-dimethylbenzimidazole + nicotinate beta-D-ribonucleotide = alpha-ribazole 5'-phosphate + nicotinate + H(+)</text>
        <dbReference type="Rhea" id="RHEA:11196"/>
        <dbReference type="ChEBI" id="CHEBI:15378"/>
        <dbReference type="ChEBI" id="CHEBI:15890"/>
        <dbReference type="ChEBI" id="CHEBI:32544"/>
        <dbReference type="ChEBI" id="CHEBI:57502"/>
        <dbReference type="ChEBI" id="CHEBI:57918"/>
        <dbReference type="EC" id="2.4.2.21"/>
    </reaction>
</comment>
<comment type="caution">
    <text evidence="11">The sequence shown here is derived from an EMBL/GenBank/DDBJ whole genome shotgun (WGS) entry which is preliminary data.</text>
</comment>
<dbReference type="PANTHER" id="PTHR43463">
    <property type="entry name" value="NICOTINATE-NUCLEOTIDE--DIMETHYLBENZIMIDAZOLE PHOSPHORIBOSYLTRANSFERASE"/>
    <property type="match status" value="1"/>
</dbReference>
<evidence type="ECO:0000256" key="7">
    <source>
        <dbReference type="ARBA" id="ARBA00022679"/>
    </source>
</evidence>
<keyword evidence="7 10" id="KW-0808">Transferase</keyword>
<dbReference type="CDD" id="cd02439">
    <property type="entry name" value="DMB-PRT_CobT"/>
    <property type="match status" value="1"/>
</dbReference>